<evidence type="ECO:0000313" key="2">
    <source>
        <dbReference type="Proteomes" id="UP000283896"/>
    </source>
</evidence>
<proteinExistence type="predicted"/>
<reference evidence="2" key="1">
    <citation type="submission" date="2016-11" db="EMBL/GenBank/DDBJ databases">
        <title>Genome sequence of Candidatus Phytoplasma solani strain SA-1.</title>
        <authorList>
            <person name="Haryono M."/>
            <person name="Samarzija I."/>
            <person name="Seruga Music M."/>
            <person name="Hogenhout S."/>
            <person name="Kuo C.-H."/>
        </authorList>
    </citation>
    <scope>NUCLEOTIDE SEQUENCE [LARGE SCALE GENOMIC DNA]</scope>
    <source>
        <strain evidence="2">SA-1</strain>
    </source>
</reference>
<sequence>MITILIIITFLLVIYILKNPLKNDDSCLTKEYSLFDHIKTIHEKVYPELKISKKDCRYYPNCSYKELVYDDGSFFKISENGKLQQAYWRFDYQLNRNLRYDFYFFNDSEEVFKIIKACGVGTSVIRGEVVEECIVGYLINEYKPYDMFGNTKPQMLKSTYFSSETKLKSPYRTVIFQKPPNNKEKFFYRSDKVIFGVSNNQNKIKLIPFDRIDVEKNNDIIQKYSINSSLEKTELQKEIYQKLQAQDVVDIIDHYQPQQITIKIAEKGSILKLFNDNPDLCNSLDRINSFKLYNCDKIEKLENIPSDFKYTKCQHDDGSYKHQFDDGIIETYDSTGKLQSVKYEKDNLNFIYDENKKQGNGWHYNFINDSEGRLKTKIIAEEIFGS</sequence>
<dbReference type="AlphaFoldDB" id="A0A421NY14"/>
<dbReference type="EMBL" id="MPBG01000002">
    <property type="protein sequence ID" value="RMI88919.1"/>
    <property type="molecule type" value="Genomic_DNA"/>
</dbReference>
<evidence type="ECO:0000313" key="1">
    <source>
        <dbReference type="EMBL" id="RMI88919.1"/>
    </source>
</evidence>
<accession>A0A421NY14</accession>
<comment type="caution">
    <text evidence="1">The sequence shown here is derived from an EMBL/GenBank/DDBJ whole genome shotgun (WGS) entry which is preliminary data.</text>
</comment>
<gene>
    <name evidence="1" type="ORF">PSSA1_v1c1240</name>
</gene>
<keyword evidence="2" id="KW-1185">Reference proteome</keyword>
<dbReference type="Proteomes" id="UP000283896">
    <property type="component" value="Unassembled WGS sequence"/>
</dbReference>
<name>A0A421NY14_9MOLU</name>
<organism evidence="1 2">
    <name type="scientific">Candidatus Phytoplasma solani</name>
    <dbReference type="NCBI Taxonomy" id="69896"/>
    <lineage>
        <taxon>Bacteria</taxon>
        <taxon>Bacillati</taxon>
        <taxon>Mycoplasmatota</taxon>
        <taxon>Mollicutes</taxon>
        <taxon>Acholeplasmatales</taxon>
        <taxon>Acholeplasmataceae</taxon>
        <taxon>Candidatus Phytoplasma</taxon>
        <taxon>16SrXII (Stolbur group)</taxon>
    </lineage>
</organism>
<protein>
    <submittedName>
        <fullName evidence="1">Uncharacterized protein</fullName>
    </submittedName>
</protein>